<feature type="region of interest" description="Disordered" evidence="1">
    <location>
        <begin position="240"/>
        <end position="270"/>
    </location>
</feature>
<feature type="region of interest" description="Disordered" evidence="1">
    <location>
        <begin position="124"/>
        <end position="163"/>
    </location>
</feature>
<gene>
    <name evidence="4" type="ORF">E1B28_013092</name>
</gene>
<sequence>MLLAAFLLFLMIPIRYVWALNVTFPFPPTAAQNNTFLWTREQGDPGKVWLRIQKLDDDHGATPWSGDSDSAQLDLTSLTGSAQIHLNRAGLFNVGTFEMEDNSNQDKGMSPISIKQVTVSVNPTSAGAISGTSPTPPPASASSPVSSGPPKQMKSTQMPSHEKYEAKTPNVALIVGLTLGFTTLLAIAVAAILYFRYRRRRKTDTTPPSVTPFSDTTVYNVPTDIAERKRQMIAQREGLEGQSQVYEQAPQTSPANNQTVDTGPLNRRGDDTMQELRQQMAIVTQRMATLEAGLEPPPDYRSQV</sequence>
<evidence type="ECO:0000256" key="2">
    <source>
        <dbReference type="SAM" id="Phobius"/>
    </source>
</evidence>
<accession>A0A9P7RPW7</accession>
<organism evidence="4 5">
    <name type="scientific">Marasmius oreades</name>
    <name type="common">fairy-ring Marasmius</name>
    <dbReference type="NCBI Taxonomy" id="181124"/>
    <lineage>
        <taxon>Eukaryota</taxon>
        <taxon>Fungi</taxon>
        <taxon>Dikarya</taxon>
        <taxon>Basidiomycota</taxon>
        <taxon>Agaricomycotina</taxon>
        <taxon>Agaricomycetes</taxon>
        <taxon>Agaricomycetidae</taxon>
        <taxon>Agaricales</taxon>
        <taxon>Marasmiineae</taxon>
        <taxon>Marasmiaceae</taxon>
        <taxon>Marasmius</taxon>
    </lineage>
</organism>
<evidence type="ECO:0000313" key="4">
    <source>
        <dbReference type="EMBL" id="KAG7087111.1"/>
    </source>
</evidence>
<evidence type="ECO:0000256" key="1">
    <source>
        <dbReference type="SAM" id="MobiDB-lite"/>
    </source>
</evidence>
<dbReference type="GeneID" id="66082167"/>
<feature type="compositionally biased region" description="Polar residues" evidence="1">
    <location>
        <begin position="241"/>
        <end position="261"/>
    </location>
</feature>
<keyword evidence="2" id="KW-0812">Transmembrane</keyword>
<keyword evidence="2" id="KW-0472">Membrane</keyword>
<evidence type="ECO:0000256" key="3">
    <source>
        <dbReference type="SAM" id="SignalP"/>
    </source>
</evidence>
<proteinExistence type="predicted"/>
<dbReference type="AlphaFoldDB" id="A0A9P7RPW7"/>
<keyword evidence="5" id="KW-1185">Reference proteome</keyword>
<evidence type="ECO:0000313" key="5">
    <source>
        <dbReference type="Proteomes" id="UP001049176"/>
    </source>
</evidence>
<feature type="compositionally biased region" description="Low complexity" evidence="1">
    <location>
        <begin position="140"/>
        <end position="150"/>
    </location>
</feature>
<comment type="caution">
    <text evidence="4">The sequence shown here is derived from an EMBL/GenBank/DDBJ whole genome shotgun (WGS) entry which is preliminary data.</text>
</comment>
<dbReference type="KEGG" id="more:E1B28_013092"/>
<keyword evidence="2" id="KW-1133">Transmembrane helix</keyword>
<keyword evidence="3" id="KW-0732">Signal</keyword>
<dbReference type="RefSeq" id="XP_043003582.1">
    <property type="nucleotide sequence ID" value="XM_043158238.1"/>
</dbReference>
<dbReference type="EMBL" id="CM032189">
    <property type="protein sequence ID" value="KAG7087111.1"/>
    <property type="molecule type" value="Genomic_DNA"/>
</dbReference>
<protein>
    <submittedName>
        <fullName evidence="4">Uncharacterized protein</fullName>
    </submittedName>
</protein>
<name>A0A9P7RPW7_9AGAR</name>
<feature type="chain" id="PRO_5040512066" evidence="3">
    <location>
        <begin position="20"/>
        <end position="304"/>
    </location>
</feature>
<feature type="transmembrane region" description="Helical" evidence="2">
    <location>
        <begin position="171"/>
        <end position="195"/>
    </location>
</feature>
<feature type="signal peptide" evidence="3">
    <location>
        <begin position="1"/>
        <end position="19"/>
    </location>
</feature>
<reference evidence="4" key="1">
    <citation type="journal article" date="2021" name="Genome Biol. Evol.">
        <title>The assembled and annotated genome of the fairy-ring fungus Marasmius oreades.</title>
        <authorList>
            <person name="Hiltunen M."/>
            <person name="Ament-Velasquez S.L."/>
            <person name="Johannesson H."/>
        </authorList>
    </citation>
    <scope>NUCLEOTIDE SEQUENCE</scope>
    <source>
        <strain evidence="4">03SP1</strain>
    </source>
</reference>
<dbReference type="OrthoDB" id="3018813at2759"/>
<dbReference type="Proteomes" id="UP001049176">
    <property type="component" value="Chromosome 9"/>
</dbReference>